<dbReference type="InterPro" id="IPR005556">
    <property type="entry name" value="SUN"/>
</dbReference>
<gene>
    <name evidence="3" type="ORF">OGATHE_004654</name>
</gene>
<sequence length="295" mass="31599">MLANLSIFFTLAVLATSAPVEHVHHAHQKRAAQCSFPTDKGLVKITNVNGGGWAQDKSCTPGNYCPYACPPGKLMAQWNPKVTSYSYPGSQEGGLYCNDNGELETPISDHDYCVDGKGTASVKNSASKNVAFCQTVLPGNEEMLIPTNVDSSSSQTLAVPGTDYWASTASHFYINPPGVSAEEGCQWGSTSNPYGNWSPYVAGFNMDDSGNTFAKIGWNPVYFEDSSPFKNEKPSFGVRLSCNNGDKCNGNTCEINPQKHGLNKVSGSDNESDGAAWCVLTATDNSDVTVEVFDL</sequence>
<dbReference type="Pfam" id="PF03856">
    <property type="entry name" value="SUN"/>
    <property type="match status" value="1"/>
</dbReference>
<dbReference type="AlphaFoldDB" id="A0A9P8T1R0"/>
<dbReference type="Proteomes" id="UP000788993">
    <property type="component" value="Unassembled WGS sequence"/>
</dbReference>
<feature type="chain" id="PRO_5040197646" description="Secreted beta-glucosidase adg3" evidence="2">
    <location>
        <begin position="18"/>
        <end position="295"/>
    </location>
</feature>
<dbReference type="PANTHER" id="PTHR31654:SF0">
    <property type="entry name" value="SECRETED BETA-GLUCOSIDASE ADG3-RELATED"/>
    <property type="match status" value="1"/>
</dbReference>
<organism evidence="3 4">
    <name type="scientific">Ogataea polymorpha</name>
    <dbReference type="NCBI Taxonomy" id="460523"/>
    <lineage>
        <taxon>Eukaryota</taxon>
        <taxon>Fungi</taxon>
        <taxon>Dikarya</taxon>
        <taxon>Ascomycota</taxon>
        <taxon>Saccharomycotina</taxon>
        <taxon>Pichiomycetes</taxon>
        <taxon>Pichiales</taxon>
        <taxon>Pichiaceae</taxon>
        <taxon>Ogataea</taxon>
    </lineage>
</organism>
<evidence type="ECO:0000256" key="1">
    <source>
        <dbReference type="ARBA" id="ARBA00010579"/>
    </source>
</evidence>
<evidence type="ECO:0000256" key="2">
    <source>
        <dbReference type="SAM" id="SignalP"/>
    </source>
</evidence>
<reference evidence="3" key="1">
    <citation type="journal article" date="2021" name="Open Biol.">
        <title>Shared evolutionary footprints suggest mitochondrial oxidative damage underlies multiple complex I losses in fungi.</title>
        <authorList>
            <person name="Schikora-Tamarit M.A."/>
            <person name="Marcet-Houben M."/>
            <person name="Nosek J."/>
            <person name="Gabaldon T."/>
        </authorList>
    </citation>
    <scope>NUCLEOTIDE SEQUENCE</scope>
    <source>
        <strain evidence="3">NCAIM Y.01608</strain>
    </source>
</reference>
<reference evidence="3" key="2">
    <citation type="submission" date="2021-01" db="EMBL/GenBank/DDBJ databases">
        <authorList>
            <person name="Schikora-Tamarit M.A."/>
        </authorList>
    </citation>
    <scope>NUCLEOTIDE SEQUENCE</scope>
    <source>
        <strain evidence="3">NCAIM Y.01608</strain>
    </source>
</reference>
<evidence type="ECO:0000313" key="4">
    <source>
        <dbReference type="Proteomes" id="UP000788993"/>
    </source>
</evidence>
<evidence type="ECO:0008006" key="5">
    <source>
        <dbReference type="Google" id="ProtNLM"/>
    </source>
</evidence>
<protein>
    <recommendedName>
        <fullName evidence="5">Secreted beta-glucosidase adg3</fullName>
    </recommendedName>
</protein>
<dbReference type="InterPro" id="IPR053088">
    <property type="entry name" value="Beta-glucosidase/SUN-like"/>
</dbReference>
<evidence type="ECO:0000313" key="3">
    <source>
        <dbReference type="EMBL" id="KAH3663078.1"/>
    </source>
</evidence>
<proteinExistence type="inferred from homology"/>
<feature type="signal peptide" evidence="2">
    <location>
        <begin position="1"/>
        <end position="17"/>
    </location>
</feature>
<comment type="similarity">
    <text evidence="1">Belongs to the SUN family.</text>
</comment>
<dbReference type="PANTHER" id="PTHR31654">
    <property type="entry name" value="SECRETED BETA-GLUCOSIDASE ADG3-RELATED"/>
    <property type="match status" value="1"/>
</dbReference>
<comment type="caution">
    <text evidence="3">The sequence shown here is derived from an EMBL/GenBank/DDBJ whole genome shotgun (WGS) entry which is preliminary data.</text>
</comment>
<dbReference type="EMBL" id="JAEUBD010001266">
    <property type="protein sequence ID" value="KAH3663078.1"/>
    <property type="molecule type" value="Genomic_DNA"/>
</dbReference>
<accession>A0A9P8T1R0</accession>
<keyword evidence="4" id="KW-1185">Reference proteome</keyword>
<name>A0A9P8T1R0_9ASCO</name>
<keyword evidence="2" id="KW-0732">Signal</keyword>